<gene>
    <name evidence="4" type="ORF">ACT18_09975</name>
</gene>
<dbReference type="AlphaFoldDB" id="A0A1B8SGG5"/>
<dbReference type="PATRIC" id="fig|354243.3.peg.2072"/>
<dbReference type="Proteomes" id="UP000092668">
    <property type="component" value="Unassembled WGS sequence"/>
</dbReference>
<dbReference type="SUPFAM" id="SSF53649">
    <property type="entry name" value="Alkaline phosphatase-like"/>
    <property type="match status" value="1"/>
</dbReference>
<evidence type="ECO:0000259" key="1">
    <source>
        <dbReference type="Pfam" id="PF25861"/>
    </source>
</evidence>
<evidence type="ECO:0000259" key="2">
    <source>
        <dbReference type="Pfam" id="PF25862"/>
    </source>
</evidence>
<reference evidence="4 5" key="1">
    <citation type="submission" date="2015-06" db="EMBL/GenBank/DDBJ databases">
        <title>Genome sequence of Mycobacterium kumamotonense strain Roo.</title>
        <authorList>
            <person name="Greninger A.L."/>
            <person name="Cunningham G."/>
            <person name="Miller S."/>
        </authorList>
    </citation>
    <scope>NUCLEOTIDE SEQUENCE [LARGE SCALE GENOMIC DNA]</scope>
    <source>
        <strain evidence="4 5">Roo</strain>
    </source>
</reference>
<dbReference type="STRING" id="354243.BST28_21190"/>
<name>A0A1B8SGG5_9MYCO</name>
<dbReference type="EMBL" id="LFOE01000011">
    <property type="protein sequence ID" value="OBY31831.1"/>
    <property type="molecule type" value="Genomic_DNA"/>
</dbReference>
<sequence length="888" mass="92791">MSALVATEPIIRARLKKAHSKHYRNGVLGLRAQPVWDGDGFDFDGTAVRVVACPSVLALWEAIDARKPDEWTVVLTSVDDDDLGDTVLAHLLDGRLITPDPWDALRSNFSATTIEPALYRSANDRSVANGLLAVLSGTDYPPAPGGVLTLDHAMSTLSRTVLGIVKDSDVEIDILAVLEWSRSQQALDGLARLADSGGADLVSAFYAWLSGRAGRLAAPLTALLASGRIGDLVPLGVVAGLFGTGDPAHAVSLGVFLGRCGLGGLDRDVLQAWYTSARGLLVNALSNQQQHAVLDAAAGIVTSLDIAAAAASSDLLPQGLHARLDALADALTAAVPPRLPDQLDAPLIPAAALQLIEARWSEVQQHFLAERSPAVGACDGAVRLARWLNTTNPPVAGLAAAAEGYLRCGSWVDSALVKARRGADRPGVAAALRAVIDAALARRARDDRAFATALADAPTPPVPVVEAVLPELVVPIAKHAPCLLLVVDALSLAATNDLVAAAGHDGWLEVSTATDARRCFALAVLPTLTQRSRCSMLCGELREGADNIERAGFLSQLKAAGLQATGGVPDPIFHKAALDAIPAGASLATDVRNAIADTEHQPLVAVVLNYVDDTLHHTDPGGTDWTLKTITHLRAVLDAAKNAGRAVIITSDHGHIIEYGTSAKAARTNIYGQRAHGDFDAVDPDREVVVQGPRVLTESHRVVLAVDETLRYGARNAGYHGGATPAEALVPVVVLVAGRIPDWAAPVVGTEPSWWHAGTAPPTTPVVTATKTTEPELSLFDSPPSEPASPLPDKVIGSRVFAAQLKLAGRIVVTTAQIKTLLSALLAAHELTAPQVAAAMGVPSGSVNGALMQVKRVLDVEGYEVVQVRDGVVKLDVAALKEQFGVSE</sequence>
<comment type="caution">
    <text evidence="4">The sequence shown here is derived from an EMBL/GenBank/DDBJ whole genome shotgun (WGS) entry which is preliminary data.</text>
</comment>
<dbReference type="InterPro" id="IPR058881">
    <property type="entry name" value="PglZ_2nd"/>
</dbReference>
<dbReference type="RefSeq" id="WP_065288058.1">
    <property type="nucleotide sequence ID" value="NZ_LFOE01000011.1"/>
</dbReference>
<organism evidence="4 5">
    <name type="scientific">Mycolicibacter kumamotonensis</name>
    <dbReference type="NCBI Taxonomy" id="354243"/>
    <lineage>
        <taxon>Bacteria</taxon>
        <taxon>Bacillati</taxon>
        <taxon>Actinomycetota</taxon>
        <taxon>Actinomycetes</taxon>
        <taxon>Mycobacteriales</taxon>
        <taxon>Mycobacteriaceae</taxon>
        <taxon>Mycolicibacter</taxon>
    </lineage>
</organism>
<proteinExistence type="predicted"/>
<dbReference type="InterPro" id="IPR017850">
    <property type="entry name" value="Alkaline_phosphatase_core_sf"/>
</dbReference>
<dbReference type="Pfam" id="PF08665">
    <property type="entry name" value="PglZ"/>
    <property type="match status" value="1"/>
</dbReference>
<dbReference type="Pfam" id="PF25861">
    <property type="entry name" value="PglZ_2nd"/>
    <property type="match status" value="1"/>
</dbReference>
<dbReference type="Pfam" id="PF25862">
    <property type="entry name" value="PglZ_1st"/>
    <property type="match status" value="1"/>
</dbReference>
<accession>A0A1B8SGG5</accession>
<dbReference type="InterPro" id="IPR058880">
    <property type="entry name" value="PglZ_N"/>
</dbReference>
<feature type="domain" description="Alkaline phosphatase-like protein PglZ second" evidence="1">
    <location>
        <begin position="173"/>
        <end position="315"/>
    </location>
</feature>
<evidence type="ECO:0000259" key="3">
    <source>
        <dbReference type="Pfam" id="PF25863"/>
    </source>
</evidence>
<evidence type="ECO:0000313" key="4">
    <source>
        <dbReference type="EMBL" id="OBY31831.1"/>
    </source>
</evidence>
<evidence type="ECO:0000313" key="5">
    <source>
        <dbReference type="Proteomes" id="UP000092668"/>
    </source>
</evidence>
<feature type="domain" description="Alkaline phosphatase-like protein PglZ N-terminal" evidence="2">
    <location>
        <begin position="4"/>
        <end position="99"/>
    </location>
</feature>
<dbReference type="NCBIfam" id="NF033446">
    <property type="entry name" value="BREX_PglZ_2"/>
    <property type="match status" value="1"/>
</dbReference>
<keyword evidence="5" id="KW-1185">Reference proteome</keyword>
<feature type="domain" description="Alkaline phosphatase-like protein PglZ C-terminal" evidence="3">
    <location>
        <begin position="790"/>
        <end position="885"/>
    </location>
</feature>
<protein>
    <submittedName>
        <fullName evidence="4">Alkaline phosphatase</fullName>
    </submittedName>
</protein>
<dbReference type="Pfam" id="PF25863">
    <property type="entry name" value="PglZ_C"/>
    <property type="match status" value="1"/>
</dbReference>
<dbReference type="OrthoDB" id="6725302at2"/>
<dbReference type="InterPro" id="IPR047992">
    <property type="entry name" value="BREX_PglZ"/>
</dbReference>
<dbReference type="InterPro" id="IPR058882">
    <property type="entry name" value="PglZ_C"/>
</dbReference>